<name>A0A1I3ZL69_9ACTN</name>
<dbReference type="Gene3D" id="1.10.357.10">
    <property type="entry name" value="Tetracycline Repressor, domain 2"/>
    <property type="match status" value="1"/>
</dbReference>
<dbReference type="AlphaFoldDB" id="A0A1I3ZL69"/>
<gene>
    <name evidence="2" type="ORF">SAMN05192584_10658</name>
</gene>
<dbReference type="Proteomes" id="UP000198928">
    <property type="component" value="Unassembled WGS sequence"/>
</dbReference>
<reference evidence="3" key="1">
    <citation type="submission" date="2016-10" db="EMBL/GenBank/DDBJ databases">
        <authorList>
            <person name="Varghese N."/>
            <person name="Submissions S."/>
        </authorList>
    </citation>
    <scope>NUCLEOTIDE SEQUENCE [LARGE SCALE GENOMIC DNA]</scope>
    <source>
        <strain evidence="3">PL19</strain>
    </source>
</reference>
<keyword evidence="3" id="KW-1185">Reference proteome</keyword>
<organism evidence="2 3">
    <name type="scientific">Streptomyces pini</name>
    <dbReference type="NCBI Taxonomy" id="1520580"/>
    <lineage>
        <taxon>Bacteria</taxon>
        <taxon>Bacillati</taxon>
        <taxon>Actinomycetota</taxon>
        <taxon>Actinomycetes</taxon>
        <taxon>Kitasatosporales</taxon>
        <taxon>Streptomycetaceae</taxon>
        <taxon>Streptomyces</taxon>
    </lineage>
</organism>
<feature type="region of interest" description="Disordered" evidence="1">
    <location>
        <begin position="1"/>
        <end position="26"/>
    </location>
</feature>
<protein>
    <submittedName>
        <fullName evidence="2">Transcriptional regulator, TetR family</fullName>
    </submittedName>
</protein>
<evidence type="ECO:0000313" key="3">
    <source>
        <dbReference type="Proteomes" id="UP000198928"/>
    </source>
</evidence>
<proteinExistence type="predicted"/>
<evidence type="ECO:0000256" key="1">
    <source>
        <dbReference type="SAM" id="MobiDB-lite"/>
    </source>
</evidence>
<dbReference type="InterPro" id="IPR009057">
    <property type="entry name" value="Homeodomain-like_sf"/>
</dbReference>
<sequence length="111" mass="11304">MWRPVRSSRSGAGGCRGCRDRRGPGSGCPCAESARNGYAGTAVHAVAARIGMTKGAPYARFCSTEGPAEALVQRFAGAWRGLGDGGEAPGTAAEALREPTATVSGDLCDDM</sequence>
<dbReference type="EMBL" id="FOSG01000006">
    <property type="protein sequence ID" value="SFK44441.1"/>
    <property type="molecule type" value="Genomic_DNA"/>
</dbReference>
<evidence type="ECO:0000313" key="2">
    <source>
        <dbReference type="EMBL" id="SFK44441.1"/>
    </source>
</evidence>
<dbReference type="SUPFAM" id="SSF46689">
    <property type="entry name" value="Homeodomain-like"/>
    <property type="match status" value="1"/>
</dbReference>
<accession>A0A1I3ZL69</accession>